<dbReference type="AlphaFoldDB" id="A0AAW1IJI2"/>
<gene>
    <name evidence="1" type="ORF">RND81_09G092400</name>
</gene>
<protein>
    <submittedName>
        <fullName evidence="1">Uncharacterized protein</fullName>
    </submittedName>
</protein>
<organism evidence="1 2">
    <name type="scientific">Saponaria officinalis</name>
    <name type="common">Common soapwort</name>
    <name type="synonym">Lychnis saponaria</name>
    <dbReference type="NCBI Taxonomy" id="3572"/>
    <lineage>
        <taxon>Eukaryota</taxon>
        <taxon>Viridiplantae</taxon>
        <taxon>Streptophyta</taxon>
        <taxon>Embryophyta</taxon>
        <taxon>Tracheophyta</taxon>
        <taxon>Spermatophyta</taxon>
        <taxon>Magnoliopsida</taxon>
        <taxon>eudicotyledons</taxon>
        <taxon>Gunneridae</taxon>
        <taxon>Pentapetalae</taxon>
        <taxon>Caryophyllales</taxon>
        <taxon>Caryophyllaceae</taxon>
        <taxon>Caryophylleae</taxon>
        <taxon>Saponaria</taxon>
    </lineage>
</organism>
<accession>A0AAW1IJI2</accession>
<evidence type="ECO:0000313" key="2">
    <source>
        <dbReference type="Proteomes" id="UP001443914"/>
    </source>
</evidence>
<dbReference type="EMBL" id="JBDFQZ010000009">
    <property type="protein sequence ID" value="KAK9689936.1"/>
    <property type="molecule type" value="Genomic_DNA"/>
</dbReference>
<dbReference type="Proteomes" id="UP001443914">
    <property type="component" value="Unassembled WGS sequence"/>
</dbReference>
<comment type="caution">
    <text evidence="1">The sequence shown here is derived from an EMBL/GenBank/DDBJ whole genome shotgun (WGS) entry which is preliminary data.</text>
</comment>
<keyword evidence="2" id="KW-1185">Reference proteome</keyword>
<name>A0AAW1IJI2_SAPOF</name>
<evidence type="ECO:0000313" key="1">
    <source>
        <dbReference type="EMBL" id="KAK9689936.1"/>
    </source>
</evidence>
<sequence length="107" mass="11778">MTPPKSHNILTITTRSNPCDDDLPIRKRKRAAIISANEQKAGQTSNPPQNLNTLMTPGLLMQFIKSNPSELTSLGFDGLLKLKTDKVPGSLSYCHQKVLCLVYLGIE</sequence>
<proteinExistence type="predicted"/>
<reference evidence="1" key="1">
    <citation type="submission" date="2024-03" db="EMBL/GenBank/DDBJ databases">
        <title>WGS assembly of Saponaria officinalis var. Norfolk2.</title>
        <authorList>
            <person name="Jenkins J."/>
            <person name="Shu S."/>
            <person name="Grimwood J."/>
            <person name="Barry K."/>
            <person name="Goodstein D."/>
            <person name="Schmutz J."/>
            <person name="Leebens-Mack J."/>
            <person name="Osbourn A."/>
        </authorList>
    </citation>
    <scope>NUCLEOTIDE SEQUENCE [LARGE SCALE GENOMIC DNA]</scope>
    <source>
        <strain evidence="1">JIC</strain>
    </source>
</reference>